<dbReference type="InterPro" id="IPR001943">
    <property type="entry name" value="UVR_dom"/>
</dbReference>
<evidence type="ECO:0000256" key="2">
    <source>
        <dbReference type="ARBA" id="ARBA00022763"/>
    </source>
</evidence>
<reference evidence="12" key="1">
    <citation type="journal article" date="2019" name="Int. J. Syst. Evol. Microbiol.">
        <title>Halobacteriovorax valvorus sp. nov., a novel prokaryotic predator isolated from coastal seawater of China.</title>
        <authorList>
            <person name="Chen M.-X."/>
        </authorList>
    </citation>
    <scope>NUCLEOTIDE SEQUENCE [LARGE SCALE GENOMIC DNA]</scope>
    <source>
        <strain evidence="12">BL9</strain>
    </source>
</reference>
<keyword evidence="5 7" id="KW-0234">DNA repair</keyword>
<evidence type="ECO:0000256" key="5">
    <source>
        <dbReference type="ARBA" id="ARBA00023204"/>
    </source>
</evidence>
<dbReference type="Gene3D" id="4.10.860.10">
    <property type="entry name" value="UVR domain"/>
    <property type="match status" value="1"/>
</dbReference>
<keyword evidence="2 7" id="KW-0227">DNA damage</keyword>
<dbReference type="PANTHER" id="PTHR30562">
    <property type="entry name" value="UVRC/OXIDOREDUCTASE"/>
    <property type="match status" value="1"/>
</dbReference>
<dbReference type="PROSITE" id="PS50165">
    <property type="entry name" value="UVRC"/>
    <property type="match status" value="1"/>
</dbReference>
<comment type="subcellular location">
    <subcellularLocation>
        <location evidence="7">Cytoplasm</location>
    </subcellularLocation>
</comment>
<protein>
    <recommendedName>
        <fullName evidence="7">UvrABC system protein C</fullName>
        <shortName evidence="7">Protein UvrC</shortName>
    </recommendedName>
    <alternativeName>
        <fullName evidence="7">Excinuclease ABC subunit C</fullName>
    </alternativeName>
</protein>
<dbReference type="InterPro" id="IPR036876">
    <property type="entry name" value="UVR_dom_sf"/>
</dbReference>
<dbReference type="SUPFAM" id="SSF82771">
    <property type="entry name" value="GIY-YIG endonuclease"/>
    <property type="match status" value="1"/>
</dbReference>
<keyword evidence="12" id="KW-1185">Reference proteome</keyword>
<feature type="domain" description="UvrC family homology region profile" evidence="10">
    <location>
        <begin position="275"/>
        <end position="484"/>
    </location>
</feature>
<comment type="subunit">
    <text evidence="7">Interacts with UvrB in an incision complex.</text>
</comment>
<evidence type="ECO:0000256" key="7">
    <source>
        <dbReference type="HAMAP-Rule" id="MF_00203"/>
    </source>
</evidence>
<feature type="domain" description="GIY-YIG" evidence="9">
    <location>
        <begin position="17"/>
        <end position="98"/>
    </location>
</feature>
<organism evidence="11 12">
    <name type="scientific">Halobacteriovorax vibrionivorans</name>
    <dbReference type="NCBI Taxonomy" id="2152716"/>
    <lineage>
        <taxon>Bacteria</taxon>
        <taxon>Pseudomonadati</taxon>
        <taxon>Bdellovibrionota</taxon>
        <taxon>Bacteriovoracia</taxon>
        <taxon>Bacteriovoracales</taxon>
        <taxon>Halobacteriovoraceae</taxon>
        <taxon>Halobacteriovorax</taxon>
    </lineage>
</organism>
<dbReference type="Pfam" id="PF22920">
    <property type="entry name" value="UvrC_RNaseH"/>
    <property type="match status" value="1"/>
</dbReference>
<dbReference type="CDD" id="cd10434">
    <property type="entry name" value="GIY-YIG_UvrC_Cho"/>
    <property type="match status" value="1"/>
</dbReference>
<dbReference type="Gene3D" id="3.40.1440.10">
    <property type="entry name" value="GIY-YIG endonuclease"/>
    <property type="match status" value="1"/>
</dbReference>
<keyword evidence="3 7" id="KW-0228">DNA excision</keyword>
<dbReference type="Pfam" id="PF08459">
    <property type="entry name" value="UvrC_RNaseH_dom"/>
    <property type="match status" value="1"/>
</dbReference>
<evidence type="ECO:0000313" key="11">
    <source>
        <dbReference type="EMBL" id="RZF21999.1"/>
    </source>
</evidence>
<dbReference type="EMBL" id="QDKL01000002">
    <property type="protein sequence ID" value="RZF21999.1"/>
    <property type="molecule type" value="Genomic_DNA"/>
</dbReference>
<dbReference type="PROSITE" id="PS50151">
    <property type="entry name" value="UVR"/>
    <property type="match status" value="1"/>
</dbReference>
<evidence type="ECO:0000313" key="12">
    <source>
        <dbReference type="Proteomes" id="UP000443582"/>
    </source>
</evidence>
<evidence type="ECO:0000256" key="6">
    <source>
        <dbReference type="ARBA" id="ARBA00023236"/>
    </source>
</evidence>
<comment type="function">
    <text evidence="7">The UvrABC repair system catalyzes the recognition and processing of DNA lesions. UvrC both incises the 5' and 3' sides of the lesion. The N-terminal half is responsible for the 3' incision and the C-terminal half is responsible for the 5' incision.</text>
</comment>
<dbReference type="Pfam" id="PF01541">
    <property type="entry name" value="GIY-YIG"/>
    <property type="match status" value="1"/>
</dbReference>
<feature type="domain" description="UVR" evidence="8">
    <location>
        <begin position="209"/>
        <end position="244"/>
    </location>
</feature>
<evidence type="ECO:0000259" key="9">
    <source>
        <dbReference type="PROSITE" id="PS50164"/>
    </source>
</evidence>
<evidence type="ECO:0000256" key="4">
    <source>
        <dbReference type="ARBA" id="ARBA00022881"/>
    </source>
</evidence>
<dbReference type="SUPFAM" id="SSF47781">
    <property type="entry name" value="RuvA domain 2-like"/>
    <property type="match status" value="1"/>
</dbReference>
<dbReference type="SUPFAM" id="SSF46600">
    <property type="entry name" value="C-terminal UvrC-binding domain of UvrB"/>
    <property type="match status" value="1"/>
</dbReference>
<gene>
    <name evidence="7 11" type="primary">uvrC</name>
    <name evidence="11" type="ORF">DAY19_09955</name>
</gene>
<dbReference type="InterPro" id="IPR010994">
    <property type="entry name" value="RuvA_2-like"/>
</dbReference>
<evidence type="ECO:0000256" key="3">
    <source>
        <dbReference type="ARBA" id="ARBA00022769"/>
    </source>
</evidence>
<dbReference type="InterPro" id="IPR050066">
    <property type="entry name" value="UvrABC_protein_C"/>
</dbReference>
<dbReference type="InterPro" id="IPR038476">
    <property type="entry name" value="UvrC_RNase_H_dom_sf"/>
</dbReference>
<dbReference type="InterPro" id="IPR004791">
    <property type="entry name" value="UvrC"/>
</dbReference>
<dbReference type="NCBIfam" id="TIGR00194">
    <property type="entry name" value="uvrC"/>
    <property type="match status" value="1"/>
</dbReference>
<accession>A0ABY0IKB4</accession>
<dbReference type="SMART" id="SM00465">
    <property type="entry name" value="GIYc"/>
    <property type="match status" value="1"/>
</dbReference>
<comment type="caution">
    <text evidence="11">The sequence shown here is derived from an EMBL/GenBank/DDBJ whole genome shotgun (WGS) entry which is preliminary data.</text>
</comment>
<evidence type="ECO:0000259" key="10">
    <source>
        <dbReference type="PROSITE" id="PS50165"/>
    </source>
</evidence>
<name>A0ABY0IKB4_9BACT</name>
<dbReference type="Gene3D" id="3.30.420.340">
    <property type="entry name" value="UvrC, RNAse H endonuclease domain"/>
    <property type="match status" value="1"/>
</dbReference>
<dbReference type="InterPro" id="IPR001162">
    <property type="entry name" value="UvrC_RNase_H_dom"/>
</dbReference>
<dbReference type="PANTHER" id="PTHR30562:SF1">
    <property type="entry name" value="UVRABC SYSTEM PROTEIN C"/>
    <property type="match status" value="1"/>
</dbReference>
<dbReference type="Proteomes" id="UP000443582">
    <property type="component" value="Unassembled WGS sequence"/>
</dbReference>
<keyword evidence="4 7" id="KW-0267">Excision nuclease</keyword>
<dbReference type="RefSeq" id="WP_115361956.1">
    <property type="nucleotide sequence ID" value="NZ_QDKL01000002.1"/>
</dbReference>
<dbReference type="Pfam" id="PF02151">
    <property type="entry name" value="UVR"/>
    <property type="match status" value="1"/>
</dbReference>
<proteinExistence type="inferred from homology"/>
<dbReference type="InterPro" id="IPR047296">
    <property type="entry name" value="GIY-YIG_UvrC_Cho"/>
</dbReference>
<dbReference type="InterPro" id="IPR035901">
    <property type="entry name" value="GIY-YIG_endonuc_sf"/>
</dbReference>
<comment type="similarity">
    <text evidence="7">Belongs to the UvrC family.</text>
</comment>
<keyword evidence="6 7" id="KW-0742">SOS response</keyword>
<evidence type="ECO:0000256" key="1">
    <source>
        <dbReference type="ARBA" id="ARBA00022490"/>
    </source>
</evidence>
<dbReference type="InterPro" id="IPR000305">
    <property type="entry name" value="GIY-YIG_endonuc"/>
</dbReference>
<dbReference type="HAMAP" id="MF_00203">
    <property type="entry name" value="UvrC"/>
    <property type="match status" value="1"/>
</dbReference>
<dbReference type="PROSITE" id="PS50164">
    <property type="entry name" value="GIY_YIG"/>
    <property type="match status" value="1"/>
</dbReference>
<evidence type="ECO:0000259" key="8">
    <source>
        <dbReference type="PROSITE" id="PS50151"/>
    </source>
</evidence>
<keyword evidence="1 7" id="KW-0963">Cytoplasm</keyword>
<sequence>MKKNTLQLLEKAKHLPTKSGCYLMKRKRAGVEEILYIGKAKNLRARVSSYFNSSEKSPKTQILVSHIQDFDFIMTKTDAEAYILENNLIKKHIPKYNIQLKDDKSYPYIQIDLNEKFPRLVYTRRPKRKKKVRLFGPFTTGSNIHKISRILTKSFTLRDCSIEEMRRRKRPCLIYQMRQCSAPCVDYISREDYEVDLNNVINFFEGRSSQVLKTLEERMFKEAEKEHFERAAEIRDSIEELKEFSKAYQKQNVELSTEKDFDIAAYHVGELEVDISIYMMRSGILLGHKNFHFGKGDSDKENHELFQTFLFQYYSNTKEKLPSRIYIDEKKNDLAMISEAFKEVVDEEIEVQKPIGKMKSLYELTYDHAKEHQRFRVKNMDGPWIGLNKLKELLKLKETPKILECFDVAIWQGKSPTASQIVFRDGKPDKTQYRYYHLEERPEGNNDFAMMREVLARRLKKGKLPDVFIVDGGKGQVSSFLAVLEDFELDIPVVGIAKIKTSKSETFKDKEVSSSDERLIIPNRINPYILKKTPSLMRIVVQMRDEAHRFSRKLHHKKEKDRIFTSWFDDIEGIGEKTLKTIHENMDLTLKELAQLSLIEISHKLNVKESIAERIQLKLLKEFPQK</sequence>